<evidence type="ECO:0000313" key="5">
    <source>
        <dbReference type="Proteomes" id="UP000321118"/>
    </source>
</evidence>
<name>A0A510V432_9CELL</name>
<dbReference type="Proteomes" id="UP000321118">
    <property type="component" value="Unassembled WGS sequence"/>
</dbReference>
<proteinExistence type="predicted"/>
<feature type="compositionally biased region" description="Basic residues" evidence="2">
    <location>
        <begin position="678"/>
        <end position="688"/>
    </location>
</feature>
<dbReference type="SUPFAM" id="SSF53335">
    <property type="entry name" value="S-adenosyl-L-methionine-dependent methyltransferases"/>
    <property type="match status" value="1"/>
</dbReference>
<dbReference type="Gene3D" id="3.40.50.2000">
    <property type="entry name" value="Glycogen Phosphorylase B"/>
    <property type="match status" value="1"/>
</dbReference>
<dbReference type="SUPFAM" id="SSF53756">
    <property type="entry name" value="UDP-Glycosyltransferase/glycogen phosphorylase"/>
    <property type="match status" value="1"/>
</dbReference>
<dbReference type="Pfam" id="PF13692">
    <property type="entry name" value="Glyco_trans_1_4"/>
    <property type="match status" value="1"/>
</dbReference>
<dbReference type="RefSeq" id="WP_186813372.1">
    <property type="nucleotide sequence ID" value="NZ_BJUB01000006.1"/>
</dbReference>
<dbReference type="PANTHER" id="PTHR12526">
    <property type="entry name" value="GLYCOSYLTRANSFERASE"/>
    <property type="match status" value="1"/>
</dbReference>
<feature type="coiled-coil region" evidence="1">
    <location>
        <begin position="602"/>
        <end position="636"/>
    </location>
</feature>
<dbReference type="InterPro" id="IPR029063">
    <property type="entry name" value="SAM-dependent_MTases_sf"/>
</dbReference>
<dbReference type="PANTHER" id="PTHR12526:SF637">
    <property type="entry name" value="GLYCOSYLTRANSFERASE EPSF-RELATED"/>
    <property type="match status" value="1"/>
</dbReference>
<feature type="region of interest" description="Disordered" evidence="2">
    <location>
        <begin position="678"/>
        <end position="741"/>
    </location>
</feature>
<evidence type="ECO:0000256" key="1">
    <source>
        <dbReference type="SAM" id="Coils"/>
    </source>
</evidence>
<feature type="compositionally biased region" description="Basic and acidic residues" evidence="2">
    <location>
        <begin position="713"/>
        <end position="723"/>
    </location>
</feature>
<evidence type="ECO:0000313" key="4">
    <source>
        <dbReference type="EMBL" id="GEK21639.1"/>
    </source>
</evidence>
<evidence type="ECO:0000256" key="2">
    <source>
        <dbReference type="SAM" id="MobiDB-lite"/>
    </source>
</evidence>
<dbReference type="InterPro" id="IPR013217">
    <property type="entry name" value="Methyltransf_12"/>
</dbReference>
<protein>
    <recommendedName>
        <fullName evidence="3">Methyltransferase type 12 domain-containing protein</fullName>
    </recommendedName>
</protein>
<keyword evidence="5" id="KW-1185">Reference proteome</keyword>
<gene>
    <name evidence="4" type="ORF">CXY01_21590</name>
</gene>
<keyword evidence="1" id="KW-0175">Coiled coil</keyword>
<dbReference type="EMBL" id="BJUB01000006">
    <property type="protein sequence ID" value="GEK21639.1"/>
    <property type="molecule type" value="Genomic_DNA"/>
</dbReference>
<sequence>MTLDLAALGYQRTARSGLWAPTGASDFAYNDGDEHETWVADVVRSATDTSSGSRELEAGIRDWPSLYHLSHQRGNLVRPLLDTLRGPVLELGAGTGAITRVLGERGLEVVAVEGSPRRAAVAADRCRDLPNVQVVADTVQSFGHPARFATVVMVGVLEYARSFGFDATDQDPVDVMLEHVAQLLLPDGELVVAIENQLGLKYFAGFPEDHLGQAMVGVEDRYGPTTAVTFGRTELGARLRAAGLEEQQWLFPFPDYKLPTTVVSEGALDPASGFDATPLIVATGGGDHQEPETTSFDLRRAWGPVHRNDLVADLSNSFLVRASAAPVAEPTALVWYYGSGARRPEFRKVTEFVSTDGRIDVVRRRADPDLVDTVGDVQIVFEDEPYAPAPPWTADLADLVARPGWTSAQVGEWFGRWLDAFRTHAGLPGTTTDLDAVVPGELLDALPRNLLRGTDRFIDLEWRVLTPLTFGQVLFRALYDSIAALGPVAPPLGAVPTVGELIRDVAAAQGYPLDQPRLAEYWQRELSFQSDVQGAAVRADVDEALGAPLQVASPQDVHGARLAPGVEAELRAEIEVRGTELDRLRGLAEVTATELAHAHEVRANLANVNGQLERDAEILRDEVADARGDVEALRAELAVAGRDVALARGDSEALRAELDAYVHTVSWRVTRPLRAARGRAGRVRRALKRLGPSPAAPSGTESAGVVGGQPSERQSRPGATDRRPRPRGAGPSTTVPDAAAHEPDVAYYRRRNDDLQHLDDAELRSHFAAFGRAEGRRGRSLLDGARVTENGFVPGRERMLLLLHEATRTGAPVLGWNLVNSFSEQHDVIVVLLQGGDLSHELERAAAATVTLVDSDPWHPTEARILAEQLAERFAPAWALANSAATHPLSPALEATGVPVVALVHEFPSSMRPEGVLAGLFASVSEVVFSAPIVAESMRREYADLLARPHHVIPQGQSILPAGSDTERAPRALRLGSDGAETELPEHALSDLLATLEPDTVLVVGAGTISPRKGVEFFVQAADQVRRAPGAREVHFAWIGDRIPSLNWYVDELHEQVRRSGAGDVVTFLAPTSDLTPLYERADLFFLSSRLDPLPNVTIDAALSGTPIVAFDGASGFAEWLSRDDALRELVVPHLDTASAAATIRRLADDPASRLTYGDQLRQAAVPAFDMAGYTARLAELGHAARAAHEQEESDIAALTASGAFDAQLYGGARHDDEPQALLREYVHRSRLTAPRARPRTGLLVRRPAEGFHPLVYAEQSPEYVEERDGDPFVDFLRRGRPEGPWSRQVIRPATSPAPTDLKVLVHGHFHYPELVDELLARLGTNRQQVDLRLSTTSEHKEIDLRRRLERAGVSRWQVDLVENRGRDLAPLFTGLGHEVLDDYDVVLHVHGKRSPHVAGDVADRWRNFLWENLIGGRAPMMDTICEAFATDDQLGLVAPEDPHLNDWDLNREDGERLAKRLGMTQALTTHLDFPMGGMFWARTSALRHLLDARLQWDEYPPEPLPIDGTMLHALERIIPFAVEEAGFRFAKSSVPGVRR</sequence>
<comment type="caution">
    <text evidence="4">The sequence shown here is derived from an EMBL/GenBank/DDBJ whole genome shotgun (WGS) entry which is preliminary data.</text>
</comment>
<accession>A0A510V432</accession>
<dbReference type="CDD" id="cd02440">
    <property type="entry name" value="AdoMet_MTases"/>
    <property type="match status" value="1"/>
</dbReference>
<dbReference type="Pfam" id="PF05045">
    <property type="entry name" value="RgpF"/>
    <property type="match status" value="1"/>
</dbReference>
<dbReference type="CDD" id="cd03801">
    <property type="entry name" value="GT4_PimA-like"/>
    <property type="match status" value="1"/>
</dbReference>
<organism evidence="4 5">
    <name type="scientific">Cellulomonas xylanilytica</name>
    <dbReference type="NCBI Taxonomy" id="233583"/>
    <lineage>
        <taxon>Bacteria</taxon>
        <taxon>Bacillati</taxon>
        <taxon>Actinomycetota</taxon>
        <taxon>Actinomycetes</taxon>
        <taxon>Micrococcales</taxon>
        <taxon>Cellulomonadaceae</taxon>
        <taxon>Cellulomonas</taxon>
    </lineage>
</organism>
<dbReference type="Gene3D" id="3.40.50.150">
    <property type="entry name" value="Vaccinia Virus protein VP39"/>
    <property type="match status" value="1"/>
</dbReference>
<dbReference type="InterPro" id="IPR007739">
    <property type="entry name" value="RgpF"/>
</dbReference>
<evidence type="ECO:0000259" key="3">
    <source>
        <dbReference type="Pfam" id="PF08242"/>
    </source>
</evidence>
<dbReference type="Pfam" id="PF08242">
    <property type="entry name" value="Methyltransf_12"/>
    <property type="match status" value="1"/>
</dbReference>
<reference evidence="4 5" key="1">
    <citation type="submission" date="2019-07" db="EMBL/GenBank/DDBJ databases">
        <title>Whole genome shotgun sequence of Cellulomonas xylanilytica NBRC 101102.</title>
        <authorList>
            <person name="Hosoyama A."/>
            <person name="Uohara A."/>
            <person name="Ohji S."/>
            <person name="Ichikawa N."/>
        </authorList>
    </citation>
    <scope>NUCLEOTIDE SEQUENCE [LARGE SCALE GENOMIC DNA]</scope>
    <source>
        <strain evidence="4 5">NBRC 101102</strain>
    </source>
</reference>
<feature type="domain" description="Methyltransferase type 12" evidence="3">
    <location>
        <begin position="89"/>
        <end position="190"/>
    </location>
</feature>